<name>A0AAD4NEP8_9BILA</name>
<reference evidence="1" key="1">
    <citation type="submission" date="2022-01" db="EMBL/GenBank/DDBJ databases">
        <title>Genome Sequence Resource for Two Populations of Ditylenchus destructor, the Migratory Endoparasitic Phytonematode.</title>
        <authorList>
            <person name="Zhang H."/>
            <person name="Lin R."/>
            <person name="Xie B."/>
        </authorList>
    </citation>
    <scope>NUCLEOTIDE SEQUENCE</scope>
    <source>
        <strain evidence="1">BazhouSP</strain>
    </source>
</reference>
<proteinExistence type="predicted"/>
<dbReference type="Proteomes" id="UP001201812">
    <property type="component" value="Unassembled WGS sequence"/>
</dbReference>
<keyword evidence="2" id="KW-1185">Reference proteome</keyword>
<comment type="caution">
    <text evidence="1">The sequence shown here is derived from an EMBL/GenBank/DDBJ whole genome shotgun (WGS) entry which is preliminary data.</text>
</comment>
<organism evidence="1 2">
    <name type="scientific">Ditylenchus destructor</name>
    <dbReference type="NCBI Taxonomy" id="166010"/>
    <lineage>
        <taxon>Eukaryota</taxon>
        <taxon>Metazoa</taxon>
        <taxon>Ecdysozoa</taxon>
        <taxon>Nematoda</taxon>
        <taxon>Chromadorea</taxon>
        <taxon>Rhabditida</taxon>
        <taxon>Tylenchina</taxon>
        <taxon>Tylenchomorpha</taxon>
        <taxon>Sphaerularioidea</taxon>
        <taxon>Anguinidae</taxon>
        <taxon>Anguininae</taxon>
        <taxon>Ditylenchus</taxon>
    </lineage>
</organism>
<evidence type="ECO:0000313" key="1">
    <source>
        <dbReference type="EMBL" id="KAI1725668.1"/>
    </source>
</evidence>
<dbReference type="AlphaFoldDB" id="A0AAD4NEP8"/>
<evidence type="ECO:0000313" key="2">
    <source>
        <dbReference type="Proteomes" id="UP001201812"/>
    </source>
</evidence>
<dbReference type="EMBL" id="JAKKPZ010000002">
    <property type="protein sequence ID" value="KAI1725668.1"/>
    <property type="molecule type" value="Genomic_DNA"/>
</dbReference>
<protein>
    <submittedName>
        <fullName evidence="1">Uncharacterized protein</fullName>
    </submittedName>
</protein>
<sequence>MSIPYQRAISAALKNATELLADQIDPDIPANNPDVGAIRSLRRRVIKAVDSASFLIEELEQGERYWAVAQNNMSIIERSTDLKTQEEFITDTNYPDTLFQLKQSVLKIFKTYQSNPKSNQSGILVPNILDCLVYFAHLLSTIPSSAIWICVPAKISWLIWENVRFASILITRLLVALLNARAQNAAKKTTTKSFVL</sequence>
<accession>A0AAD4NEP8</accession>
<gene>
    <name evidence="1" type="ORF">DdX_02342</name>
</gene>